<evidence type="ECO:0000256" key="2">
    <source>
        <dbReference type="ARBA" id="ARBA00023219"/>
    </source>
</evidence>
<dbReference type="RefSeq" id="WP_248050599.1">
    <property type="nucleotide sequence ID" value="NZ_CP118735.1"/>
</dbReference>
<evidence type="ECO:0000313" key="3">
    <source>
        <dbReference type="EMBL" id="WNY51638.1"/>
    </source>
</evidence>
<dbReference type="PANTHER" id="PTHR41328:SF2">
    <property type="entry name" value="TERMINASE SMALL SUBUNIT"/>
    <property type="match status" value="1"/>
</dbReference>
<dbReference type="InterPro" id="IPR052404">
    <property type="entry name" value="SPP1-like_terminase"/>
</dbReference>
<gene>
    <name evidence="3" type="ORF">PW252_03045</name>
</gene>
<sequence length="144" mass="16265">MSKLTLKQQRFADEYIICGNATEAAIRAGYAKRSAQQVGSENLLKPVIKAYIDERLEELKSEKVADQQEVLEYLTSVMRGQTQEQTLCSIGELGQQVIDIDVGAKDRIKAAELIGKRYGIWTDKQEITQRTIEIKVGEWDADED</sequence>
<dbReference type="InterPro" id="IPR005335">
    <property type="entry name" value="Terminase_ssu"/>
</dbReference>
<evidence type="ECO:0000256" key="1">
    <source>
        <dbReference type="ARBA" id="ARBA00022612"/>
    </source>
</evidence>
<dbReference type="AlphaFoldDB" id="A0AA96VP74"/>
<dbReference type="GO" id="GO:0051276">
    <property type="term" value="P:chromosome organization"/>
    <property type="evidence" value="ECO:0007669"/>
    <property type="project" value="InterPro"/>
</dbReference>
<dbReference type="Gene3D" id="6.10.140.2160">
    <property type="match status" value="1"/>
</dbReference>
<keyword evidence="2" id="KW-0231">Viral genome packaging</keyword>
<keyword evidence="1" id="KW-1188">Viral release from host cell</keyword>
<dbReference type="PANTHER" id="PTHR41328">
    <property type="entry name" value="TERMINASE SMALL SUBUNIT-RELATED"/>
    <property type="match status" value="1"/>
</dbReference>
<proteinExistence type="predicted"/>
<dbReference type="EMBL" id="CP118735">
    <property type="protein sequence ID" value="WNY51638.1"/>
    <property type="molecule type" value="Genomic_DNA"/>
</dbReference>
<dbReference type="KEGG" id="sins:PW252_03045"/>
<protein>
    <submittedName>
        <fullName evidence="3">Terminase small subunit</fullName>
    </submittedName>
</protein>
<organism evidence="3">
    <name type="scientific">Streptococcus iners</name>
    <dbReference type="NCBI Taxonomy" id="3028084"/>
    <lineage>
        <taxon>Bacteria</taxon>
        <taxon>Bacillati</taxon>
        <taxon>Bacillota</taxon>
        <taxon>Bacilli</taxon>
        <taxon>Lactobacillales</taxon>
        <taxon>Streptococcaceae</taxon>
        <taxon>Streptococcus</taxon>
    </lineage>
</organism>
<name>A0AA96VP74_9STRE</name>
<dbReference type="InterPro" id="IPR038713">
    <property type="entry name" value="Terminase_Gp1_N_sf"/>
</dbReference>
<dbReference type="Pfam" id="PF03592">
    <property type="entry name" value="Terminase_2"/>
    <property type="match status" value="1"/>
</dbReference>
<reference evidence="3" key="1">
    <citation type="submission" date="2023-02" db="EMBL/GenBank/DDBJ databases">
        <title>Streptococcus sp. Genome Sequencing and Assembly.</title>
        <authorList>
            <person name="Shore S.M."/>
            <person name="Nicholson T.L."/>
        </authorList>
    </citation>
    <scope>NUCLEOTIDE SEQUENCE</scope>
    <source>
        <strain evidence="3">29887</strain>
    </source>
</reference>
<dbReference type="Gene3D" id="1.10.10.1400">
    <property type="entry name" value="Terminase, small subunit, N-terminal DNA-binding domain, HTH motif"/>
    <property type="match status" value="1"/>
</dbReference>
<accession>A0AA96VP74</accession>